<comment type="caution">
    <text evidence="1">The sequence shown here is derived from an EMBL/GenBank/DDBJ whole genome shotgun (WGS) entry which is preliminary data.</text>
</comment>
<name>A0ACC2EAM3_DIPCM</name>
<evidence type="ECO:0000313" key="2">
    <source>
        <dbReference type="Proteomes" id="UP001162992"/>
    </source>
</evidence>
<organism evidence="1 2">
    <name type="scientific">Diphasiastrum complanatum</name>
    <name type="common">Issler's clubmoss</name>
    <name type="synonym">Lycopodium complanatum</name>
    <dbReference type="NCBI Taxonomy" id="34168"/>
    <lineage>
        <taxon>Eukaryota</taxon>
        <taxon>Viridiplantae</taxon>
        <taxon>Streptophyta</taxon>
        <taxon>Embryophyta</taxon>
        <taxon>Tracheophyta</taxon>
        <taxon>Lycopodiopsida</taxon>
        <taxon>Lycopodiales</taxon>
        <taxon>Lycopodiaceae</taxon>
        <taxon>Lycopodioideae</taxon>
        <taxon>Diphasiastrum</taxon>
    </lineage>
</organism>
<protein>
    <submittedName>
        <fullName evidence="1">Uncharacterized protein</fullName>
    </submittedName>
</protein>
<reference evidence="2" key="1">
    <citation type="journal article" date="2024" name="Proc. Natl. Acad. Sci. U.S.A.">
        <title>Extraordinary preservation of gene collinearity over three hundred million years revealed in homosporous lycophytes.</title>
        <authorList>
            <person name="Li C."/>
            <person name="Wickell D."/>
            <person name="Kuo L.Y."/>
            <person name="Chen X."/>
            <person name="Nie B."/>
            <person name="Liao X."/>
            <person name="Peng D."/>
            <person name="Ji J."/>
            <person name="Jenkins J."/>
            <person name="Williams M."/>
            <person name="Shu S."/>
            <person name="Plott C."/>
            <person name="Barry K."/>
            <person name="Rajasekar S."/>
            <person name="Grimwood J."/>
            <person name="Han X."/>
            <person name="Sun S."/>
            <person name="Hou Z."/>
            <person name="He W."/>
            <person name="Dai G."/>
            <person name="Sun C."/>
            <person name="Schmutz J."/>
            <person name="Leebens-Mack J.H."/>
            <person name="Li F.W."/>
            <person name="Wang L."/>
        </authorList>
    </citation>
    <scope>NUCLEOTIDE SEQUENCE [LARGE SCALE GENOMIC DNA]</scope>
    <source>
        <strain evidence="2">cv. PW_Plant_1</strain>
    </source>
</reference>
<keyword evidence="2" id="KW-1185">Reference proteome</keyword>
<evidence type="ECO:0000313" key="1">
    <source>
        <dbReference type="EMBL" id="KAJ7563467.1"/>
    </source>
</evidence>
<proteinExistence type="predicted"/>
<dbReference type="EMBL" id="CM055094">
    <property type="protein sequence ID" value="KAJ7563467.1"/>
    <property type="molecule type" value="Genomic_DNA"/>
</dbReference>
<sequence length="418" mass="47108">MSEARIVYVKGHECARKSNRRFAVCSRGYENCCMKSLCGISSLSGNTKVHIEEIDSSKDSIRADADDSRPANQPYSNPRARGSKAASKKSSKGSLKRASYDDIACEQCGNVDGEKEMLLCDECNRGFHMYCLCPIMVMVPKGDWFCPDCSRKEKVFAFPLVQKKIIDFFKIQRIQGSLEGERKRRRSSGGLVLHKKSRRLLPYTSSRDPAHRLEQMASLATALTSLGIDFSDQLTYMPGLAPRSANCSRMEQGGMQIMAKEDKQTYDLCKAMCSRGEWPPLMVTHDLLQGFVVEADSHIKDMTLIAEYTGDVDFMHNRAHDDGDSIMGLLFTKDRAKELVICPDKRANIARFVSGINNHTQEGKKKQNLRCVRFDIDGEAHALLVAIRDIPKAQILWAQETAKVMILRERVHFEVYSL</sequence>
<dbReference type="Proteomes" id="UP001162992">
    <property type="component" value="Chromosome 3"/>
</dbReference>
<accession>A0ACC2EAM3</accession>
<gene>
    <name evidence="1" type="ORF">O6H91_03G111400</name>
</gene>